<dbReference type="InterPro" id="IPR000073">
    <property type="entry name" value="AB_hydrolase_1"/>
</dbReference>
<evidence type="ECO:0000313" key="3">
    <source>
        <dbReference type="Proteomes" id="UP001152607"/>
    </source>
</evidence>
<dbReference type="InterPro" id="IPR052897">
    <property type="entry name" value="Sec-Metab_Biosynth_Hydrolase"/>
</dbReference>
<accession>A0A9W4XVN2</accession>
<dbReference type="PANTHER" id="PTHR37017:SF8">
    <property type="entry name" value="AB HYDROLASE-1 DOMAIN-CONTAINING PROTEIN"/>
    <property type="match status" value="1"/>
</dbReference>
<protein>
    <recommendedName>
        <fullName evidence="1">AB hydrolase-1 domain-containing protein</fullName>
    </recommendedName>
</protein>
<evidence type="ECO:0000313" key="2">
    <source>
        <dbReference type="EMBL" id="CAI6342590.1"/>
    </source>
</evidence>
<dbReference type="EMBL" id="CAOQHR010000013">
    <property type="protein sequence ID" value="CAI6342590.1"/>
    <property type="molecule type" value="Genomic_DNA"/>
</dbReference>
<keyword evidence="3" id="KW-1185">Reference proteome</keyword>
<dbReference type="Pfam" id="PF12697">
    <property type="entry name" value="Abhydrolase_6"/>
    <property type="match status" value="1"/>
</dbReference>
<organism evidence="2 3">
    <name type="scientific">Periconia digitata</name>
    <dbReference type="NCBI Taxonomy" id="1303443"/>
    <lineage>
        <taxon>Eukaryota</taxon>
        <taxon>Fungi</taxon>
        <taxon>Dikarya</taxon>
        <taxon>Ascomycota</taxon>
        <taxon>Pezizomycotina</taxon>
        <taxon>Dothideomycetes</taxon>
        <taxon>Pleosporomycetidae</taxon>
        <taxon>Pleosporales</taxon>
        <taxon>Massarineae</taxon>
        <taxon>Periconiaceae</taxon>
        <taxon>Periconia</taxon>
    </lineage>
</organism>
<name>A0A9W4XVN2_9PLEO</name>
<evidence type="ECO:0000259" key="1">
    <source>
        <dbReference type="Pfam" id="PF12697"/>
    </source>
</evidence>
<comment type="caution">
    <text evidence="2">The sequence shown here is derived from an EMBL/GenBank/DDBJ whole genome shotgun (WGS) entry which is preliminary data.</text>
</comment>
<sequence>MAAHRPFFVIVPGAAQNPAHHGYLSHLLLLKGYPVLMAWLPSVASAEKVTAADDAAYIRNKMILPVLDYEGHDVILIMHSYSGIPGSAAAAGLGQERIAQGKKTSVIGQIFVTSLLATGGEGKSTTETYGGELPPHISADPVLDLLRGNDRRVEALYNDVPQNLIDAVAVSGLPQGKTSLDSPLPRASWDTEEYKGRVAYIRALKDVAHPVSLQQTMLDLVKGVDWIIKDIDSGHCPQLSRPEEYAEILVELATTFMAL</sequence>
<dbReference type="InterPro" id="IPR029058">
    <property type="entry name" value="AB_hydrolase_fold"/>
</dbReference>
<dbReference type="PANTHER" id="PTHR37017">
    <property type="entry name" value="AB HYDROLASE-1 DOMAIN-CONTAINING PROTEIN-RELATED"/>
    <property type="match status" value="1"/>
</dbReference>
<reference evidence="2" key="1">
    <citation type="submission" date="2023-01" db="EMBL/GenBank/DDBJ databases">
        <authorList>
            <person name="Van Ghelder C."/>
            <person name="Rancurel C."/>
        </authorList>
    </citation>
    <scope>NUCLEOTIDE SEQUENCE</scope>
    <source>
        <strain evidence="2">CNCM I-4278</strain>
    </source>
</reference>
<feature type="domain" description="AB hydrolase-1" evidence="1">
    <location>
        <begin position="9"/>
        <end position="247"/>
    </location>
</feature>
<dbReference type="AlphaFoldDB" id="A0A9W4XVN2"/>
<dbReference type="OrthoDB" id="1263307at2759"/>
<dbReference type="Proteomes" id="UP001152607">
    <property type="component" value="Unassembled WGS sequence"/>
</dbReference>
<gene>
    <name evidence="2" type="ORF">PDIGIT_LOCUS15800</name>
</gene>
<dbReference type="Gene3D" id="3.40.50.1820">
    <property type="entry name" value="alpha/beta hydrolase"/>
    <property type="match status" value="1"/>
</dbReference>
<dbReference type="SUPFAM" id="SSF53474">
    <property type="entry name" value="alpha/beta-Hydrolases"/>
    <property type="match status" value="1"/>
</dbReference>
<proteinExistence type="predicted"/>